<sequence length="478" mass="51198">MPLNGLSPTTSSPPENDAMGPDQTVTDRKKKNADAQAAFRARRANYIATLEETVTNLEAVVIQLQESCRASKSETDKLRIENNRLRNEARDREKFWRALWQTKKTGMPPDPTDDSALPSYAQIHSSPVSTPSRMASVSPSHYDTRMRFPGDASSSLSGYNGGPPPDYPQRSPALEYPSVNGNGSVITRPPSVTGYAPYAPYTMEGSSPADDTWQQSALHPPTDHTALDGSQSPTTYVESPTLTSSDIPYPNQYGGVVDDAKLANGTPYMYPNSRSISPASTPTSTSSTSLAPAPYHFNFPENPVIPDFRRPMGPRELTLHGGTADVPIAGSVGDTLRYRLAATRANSIPNPNLIPAPYSRAENTSDDRGSDGSDSTSNKDGRPSRRPSAPTASSSRTSRSPSPAPHISGTLAVIKAQAFGALRRSRGRTRKSSEGAAKAAVDALSARGLGLGISLGTNSNPNKRPRRDDDDDDDDILS</sequence>
<proteinExistence type="predicted"/>
<comment type="caution">
    <text evidence="1">The sequence shown here is derived from an EMBL/GenBank/DDBJ whole genome shotgun (WGS) entry which is preliminary data.</text>
</comment>
<dbReference type="EMBL" id="MU274900">
    <property type="protein sequence ID" value="KAI0094908.1"/>
    <property type="molecule type" value="Genomic_DNA"/>
</dbReference>
<reference evidence="1" key="1">
    <citation type="journal article" date="2021" name="Environ. Microbiol.">
        <title>Gene family expansions and transcriptome signatures uncover fungal adaptations to wood decay.</title>
        <authorList>
            <person name="Hage H."/>
            <person name="Miyauchi S."/>
            <person name="Viragh M."/>
            <person name="Drula E."/>
            <person name="Min B."/>
            <person name="Chaduli D."/>
            <person name="Navarro D."/>
            <person name="Favel A."/>
            <person name="Norest M."/>
            <person name="Lesage-Meessen L."/>
            <person name="Balint B."/>
            <person name="Merenyi Z."/>
            <person name="de Eugenio L."/>
            <person name="Morin E."/>
            <person name="Martinez A.T."/>
            <person name="Baldrian P."/>
            <person name="Stursova M."/>
            <person name="Martinez M.J."/>
            <person name="Novotny C."/>
            <person name="Magnuson J.K."/>
            <person name="Spatafora J.W."/>
            <person name="Maurice S."/>
            <person name="Pangilinan J."/>
            <person name="Andreopoulos W."/>
            <person name="LaButti K."/>
            <person name="Hundley H."/>
            <person name="Na H."/>
            <person name="Kuo A."/>
            <person name="Barry K."/>
            <person name="Lipzen A."/>
            <person name="Henrissat B."/>
            <person name="Riley R."/>
            <person name="Ahrendt S."/>
            <person name="Nagy L.G."/>
            <person name="Grigoriev I.V."/>
            <person name="Martin F."/>
            <person name="Rosso M.N."/>
        </authorList>
    </citation>
    <scope>NUCLEOTIDE SEQUENCE</scope>
    <source>
        <strain evidence="1">CBS 384.51</strain>
    </source>
</reference>
<name>A0ACB8UKL9_9APHY</name>
<keyword evidence="2" id="KW-1185">Reference proteome</keyword>
<evidence type="ECO:0000313" key="1">
    <source>
        <dbReference type="EMBL" id="KAI0094908.1"/>
    </source>
</evidence>
<evidence type="ECO:0000313" key="2">
    <source>
        <dbReference type="Proteomes" id="UP001055072"/>
    </source>
</evidence>
<accession>A0ACB8UKL9</accession>
<organism evidence="1 2">
    <name type="scientific">Irpex rosettiformis</name>
    <dbReference type="NCBI Taxonomy" id="378272"/>
    <lineage>
        <taxon>Eukaryota</taxon>
        <taxon>Fungi</taxon>
        <taxon>Dikarya</taxon>
        <taxon>Basidiomycota</taxon>
        <taxon>Agaricomycotina</taxon>
        <taxon>Agaricomycetes</taxon>
        <taxon>Polyporales</taxon>
        <taxon>Irpicaceae</taxon>
        <taxon>Irpex</taxon>
    </lineage>
</organism>
<protein>
    <submittedName>
        <fullName evidence="1">Uncharacterized protein</fullName>
    </submittedName>
</protein>
<gene>
    <name evidence="1" type="ORF">BDY19DRAFT_901982</name>
</gene>
<dbReference type="Proteomes" id="UP001055072">
    <property type="component" value="Unassembled WGS sequence"/>
</dbReference>